<proteinExistence type="predicted"/>
<organism evidence="2 3">
    <name type="scientific">Phytophthora fragariaefolia</name>
    <dbReference type="NCBI Taxonomy" id="1490495"/>
    <lineage>
        <taxon>Eukaryota</taxon>
        <taxon>Sar</taxon>
        <taxon>Stramenopiles</taxon>
        <taxon>Oomycota</taxon>
        <taxon>Peronosporomycetes</taxon>
        <taxon>Peronosporales</taxon>
        <taxon>Peronosporaceae</taxon>
        <taxon>Phytophthora</taxon>
    </lineage>
</organism>
<protein>
    <submittedName>
        <fullName evidence="2">Unnamed protein product</fullName>
    </submittedName>
</protein>
<dbReference type="AlphaFoldDB" id="A0A9W7D5I6"/>
<dbReference type="OrthoDB" id="128796at2759"/>
<accession>A0A9W7D5I6</accession>
<evidence type="ECO:0000313" key="2">
    <source>
        <dbReference type="EMBL" id="GMF52538.1"/>
    </source>
</evidence>
<gene>
    <name evidence="2" type="ORF">Pfra01_002153600</name>
</gene>
<feature type="compositionally biased region" description="Low complexity" evidence="1">
    <location>
        <begin position="8"/>
        <end position="27"/>
    </location>
</feature>
<evidence type="ECO:0000256" key="1">
    <source>
        <dbReference type="SAM" id="MobiDB-lite"/>
    </source>
</evidence>
<sequence>MIITKKNAPAASSNARTAASTSTTTSSIGGALPTRPTDVAGDVDLHAIGDYACLSPTAAGISVKRLSATSADAATSKVNQRMQTIKSKRKKCNKVEKRLLLRQVNADYPYKATRGRLMDAWAGVARKLQGVKDFAKTELTSKSAHTRFNVLFDRHRDHNKVSAAASGVSEDYDETIQLLDDLLLQLDEHAKMEELKSEEPKEKLAAEENTGKYIRDEAVSPLKKRKEREDESEANASNLRKLTVFEIMREDNEKERKMRAAQWKQEQEMLRQHKEAELNDRKEEREFRLRIARLENERFKMLLQLAKIKFDDQPNSVDGASADMDGDC</sequence>
<comment type="caution">
    <text evidence="2">The sequence shown here is derived from an EMBL/GenBank/DDBJ whole genome shotgun (WGS) entry which is preliminary data.</text>
</comment>
<dbReference type="PANTHER" id="PTHR37558">
    <property type="entry name" value="HTH CENPB-TYPE DOMAIN-CONTAINING PROTEIN"/>
    <property type="match status" value="1"/>
</dbReference>
<dbReference type="EMBL" id="BSXT01003099">
    <property type="protein sequence ID" value="GMF52538.1"/>
    <property type="molecule type" value="Genomic_DNA"/>
</dbReference>
<evidence type="ECO:0000313" key="3">
    <source>
        <dbReference type="Proteomes" id="UP001165121"/>
    </source>
</evidence>
<feature type="region of interest" description="Disordered" evidence="1">
    <location>
        <begin position="1"/>
        <end position="33"/>
    </location>
</feature>
<keyword evidence="3" id="KW-1185">Reference proteome</keyword>
<dbReference type="PANTHER" id="PTHR37558:SF1">
    <property type="entry name" value="HTH CENPB-TYPE DOMAIN-CONTAINING PROTEIN"/>
    <property type="match status" value="1"/>
</dbReference>
<dbReference type="Proteomes" id="UP001165121">
    <property type="component" value="Unassembled WGS sequence"/>
</dbReference>
<reference evidence="2" key="1">
    <citation type="submission" date="2023-04" db="EMBL/GenBank/DDBJ databases">
        <title>Phytophthora fragariaefolia NBRC 109709.</title>
        <authorList>
            <person name="Ichikawa N."/>
            <person name="Sato H."/>
            <person name="Tonouchi N."/>
        </authorList>
    </citation>
    <scope>NUCLEOTIDE SEQUENCE</scope>
    <source>
        <strain evidence="2">NBRC 109709</strain>
    </source>
</reference>
<name>A0A9W7D5I6_9STRA</name>